<dbReference type="SUPFAM" id="SSF100950">
    <property type="entry name" value="NagB/RpiA/CoA transferase-like"/>
    <property type="match status" value="1"/>
</dbReference>
<comment type="similarity">
    <text evidence="1 5">Belongs to the 5-formyltetrahydrofolate cyclo-ligase family.</text>
</comment>
<evidence type="ECO:0000256" key="2">
    <source>
        <dbReference type="ARBA" id="ARBA00022741"/>
    </source>
</evidence>
<dbReference type="PIRSF" id="PIRSF006806">
    <property type="entry name" value="FTHF_cligase"/>
    <property type="match status" value="1"/>
</dbReference>
<name>A0A2C9DBS4_9HYPH</name>
<reference evidence="7" key="1">
    <citation type="submission" date="2017-09" db="EMBL/GenBank/DDBJ databases">
        <title>Genome sequence of Nannocystis excedens DSM 71.</title>
        <authorList>
            <person name="Blom J."/>
        </authorList>
    </citation>
    <scope>NUCLEOTIDE SEQUENCE [LARGE SCALE GENOMIC DNA]</scope>
    <source>
        <strain evidence="7">type strain: E19</strain>
    </source>
</reference>
<protein>
    <recommendedName>
        <fullName evidence="5">5-formyltetrahydrofolate cyclo-ligase</fullName>
        <ecNumber evidence="5">6.3.3.2</ecNumber>
    </recommendedName>
</protein>
<evidence type="ECO:0000256" key="3">
    <source>
        <dbReference type="ARBA" id="ARBA00022840"/>
    </source>
</evidence>
<dbReference type="NCBIfam" id="TIGR02727">
    <property type="entry name" value="MTHFS_bact"/>
    <property type="match status" value="1"/>
</dbReference>
<dbReference type="GO" id="GO:0030272">
    <property type="term" value="F:5-formyltetrahydrofolate cyclo-ligase activity"/>
    <property type="evidence" value="ECO:0007669"/>
    <property type="project" value="UniProtKB-EC"/>
</dbReference>
<keyword evidence="7" id="KW-1185">Reference proteome</keyword>
<dbReference type="RefSeq" id="WP_245883953.1">
    <property type="nucleotide sequence ID" value="NZ_LT960614.1"/>
</dbReference>
<dbReference type="PANTHER" id="PTHR23407">
    <property type="entry name" value="ATPASE INHIBITOR/5-FORMYLTETRAHYDROFOLATE CYCLO-LIGASE"/>
    <property type="match status" value="1"/>
</dbReference>
<dbReference type="EC" id="6.3.3.2" evidence="5"/>
<evidence type="ECO:0000313" key="7">
    <source>
        <dbReference type="Proteomes" id="UP000223606"/>
    </source>
</evidence>
<evidence type="ECO:0000256" key="5">
    <source>
        <dbReference type="RuleBase" id="RU361279"/>
    </source>
</evidence>
<dbReference type="PANTHER" id="PTHR23407:SF1">
    <property type="entry name" value="5-FORMYLTETRAHYDROFOLATE CYCLO-LIGASE"/>
    <property type="match status" value="1"/>
</dbReference>
<evidence type="ECO:0000256" key="4">
    <source>
        <dbReference type="PIRSR" id="PIRSR006806-1"/>
    </source>
</evidence>
<evidence type="ECO:0000313" key="6">
    <source>
        <dbReference type="EMBL" id="SON57171.1"/>
    </source>
</evidence>
<dbReference type="KEGG" id="hdi:HDIA_3630"/>
<dbReference type="Proteomes" id="UP000223606">
    <property type="component" value="Chromosome 1"/>
</dbReference>
<keyword evidence="6" id="KW-0436">Ligase</keyword>
<sequence>MNETMDEEDLAETKKRIRSERLAVRDALSIEDRVAASDALVGFACELGVAPGSVVSGFLPIRSEIDVRPLLSTLVVKYGVTVGLPIIMKSGGLFFRAYKDGDDLIPLGFGTYGPGEGQPVVVPDLILAPLAAFDRRGERIGYGKGHYDQTIARLRREGFAPRVVGVAYACQEVERVPAESHDVPLEMILTEKGLIRTTPDPAKGGAA</sequence>
<dbReference type="InterPro" id="IPR024185">
    <property type="entry name" value="FTHF_cligase-like_sf"/>
</dbReference>
<accession>A0A2C9DBS4</accession>
<feature type="binding site" evidence="4">
    <location>
        <begin position="14"/>
        <end position="18"/>
    </location>
    <ligand>
        <name>ATP</name>
        <dbReference type="ChEBI" id="CHEBI:30616"/>
    </ligand>
</feature>
<keyword evidence="2 4" id="KW-0547">Nucleotide-binding</keyword>
<dbReference type="Gene3D" id="3.40.50.10420">
    <property type="entry name" value="NagB/RpiA/CoA transferase-like"/>
    <property type="match status" value="1"/>
</dbReference>
<dbReference type="AlphaFoldDB" id="A0A2C9DBS4"/>
<gene>
    <name evidence="6" type="ORF">HDIA_3630</name>
</gene>
<proteinExistence type="inferred from homology"/>
<feature type="binding site" evidence="4">
    <location>
        <begin position="139"/>
        <end position="147"/>
    </location>
    <ligand>
        <name>ATP</name>
        <dbReference type="ChEBI" id="CHEBI:30616"/>
    </ligand>
</feature>
<dbReference type="GO" id="GO:0046872">
    <property type="term" value="F:metal ion binding"/>
    <property type="evidence" value="ECO:0007669"/>
    <property type="project" value="UniProtKB-KW"/>
</dbReference>
<organism evidence="6 7">
    <name type="scientific">Hartmannibacter diazotrophicus</name>
    <dbReference type="NCBI Taxonomy" id="1482074"/>
    <lineage>
        <taxon>Bacteria</taxon>
        <taxon>Pseudomonadati</taxon>
        <taxon>Pseudomonadota</taxon>
        <taxon>Alphaproteobacteria</taxon>
        <taxon>Hyphomicrobiales</taxon>
        <taxon>Pleomorphomonadaceae</taxon>
        <taxon>Hartmannibacter</taxon>
    </lineage>
</organism>
<dbReference type="GO" id="GO:0035999">
    <property type="term" value="P:tetrahydrofolate interconversion"/>
    <property type="evidence" value="ECO:0007669"/>
    <property type="project" value="TreeGrafter"/>
</dbReference>
<comment type="cofactor">
    <cofactor evidence="5">
        <name>Mg(2+)</name>
        <dbReference type="ChEBI" id="CHEBI:18420"/>
    </cofactor>
</comment>
<dbReference type="InterPro" id="IPR037171">
    <property type="entry name" value="NagB/RpiA_transferase-like"/>
</dbReference>
<keyword evidence="3 4" id="KW-0067">ATP-binding</keyword>
<keyword evidence="5" id="KW-0479">Metal-binding</keyword>
<dbReference type="GO" id="GO:0009396">
    <property type="term" value="P:folic acid-containing compound biosynthetic process"/>
    <property type="evidence" value="ECO:0007669"/>
    <property type="project" value="TreeGrafter"/>
</dbReference>
<dbReference type="InterPro" id="IPR002698">
    <property type="entry name" value="FTHF_cligase"/>
</dbReference>
<dbReference type="Pfam" id="PF01812">
    <property type="entry name" value="5-FTHF_cyc-lig"/>
    <property type="match status" value="1"/>
</dbReference>
<keyword evidence="5" id="KW-0460">Magnesium</keyword>
<comment type="catalytic activity">
    <reaction evidence="5">
        <text>(6S)-5-formyl-5,6,7,8-tetrahydrofolate + ATP = (6R)-5,10-methenyltetrahydrofolate + ADP + phosphate</text>
        <dbReference type="Rhea" id="RHEA:10488"/>
        <dbReference type="ChEBI" id="CHEBI:30616"/>
        <dbReference type="ChEBI" id="CHEBI:43474"/>
        <dbReference type="ChEBI" id="CHEBI:57455"/>
        <dbReference type="ChEBI" id="CHEBI:57457"/>
        <dbReference type="ChEBI" id="CHEBI:456216"/>
        <dbReference type="EC" id="6.3.3.2"/>
    </reaction>
</comment>
<feature type="binding site" evidence="4">
    <location>
        <position position="64"/>
    </location>
    <ligand>
        <name>substrate</name>
    </ligand>
</feature>
<dbReference type="EMBL" id="LT960614">
    <property type="protein sequence ID" value="SON57171.1"/>
    <property type="molecule type" value="Genomic_DNA"/>
</dbReference>
<feature type="binding site" evidence="4">
    <location>
        <position position="59"/>
    </location>
    <ligand>
        <name>substrate</name>
    </ligand>
</feature>
<dbReference type="GO" id="GO:0005524">
    <property type="term" value="F:ATP binding"/>
    <property type="evidence" value="ECO:0007669"/>
    <property type="project" value="UniProtKB-KW"/>
</dbReference>
<evidence type="ECO:0000256" key="1">
    <source>
        <dbReference type="ARBA" id="ARBA00010638"/>
    </source>
</evidence>